<organism evidence="2 3">
    <name type="scientific">Candidatus Blautia faecigallinarum</name>
    <dbReference type="NCBI Taxonomy" id="2838488"/>
    <lineage>
        <taxon>Bacteria</taxon>
        <taxon>Bacillati</taxon>
        <taxon>Bacillota</taxon>
        <taxon>Clostridia</taxon>
        <taxon>Lachnospirales</taxon>
        <taxon>Lachnospiraceae</taxon>
        <taxon>Blautia</taxon>
    </lineage>
</organism>
<dbReference type="PANTHER" id="PTHR43283:SF3">
    <property type="entry name" value="BETA-LACTAMASE FAMILY PROTEIN (AFU_ORTHOLOGUE AFUA_5G07500)"/>
    <property type="match status" value="1"/>
</dbReference>
<gene>
    <name evidence="2" type="ORF">IAA21_04555</name>
</gene>
<accession>A0A9D2DRK0</accession>
<feature type="domain" description="Beta-lactamase-related" evidence="1">
    <location>
        <begin position="11"/>
        <end position="373"/>
    </location>
</feature>
<evidence type="ECO:0000259" key="1">
    <source>
        <dbReference type="Pfam" id="PF00144"/>
    </source>
</evidence>
<dbReference type="Proteomes" id="UP000824041">
    <property type="component" value="Unassembled WGS sequence"/>
</dbReference>
<dbReference type="InterPro" id="IPR001466">
    <property type="entry name" value="Beta-lactam-related"/>
</dbReference>
<protein>
    <submittedName>
        <fullName evidence="2">Beta-lactamase family protein</fullName>
    </submittedName>
</protein>
<name>A0A9D2DRK0_9FIRM</name>
<dbReference type="InterPro" id="IPR012338">
    <property type="entry name" value="Beta-lactam/transpept-like"/>
</dbReference>
<dbReference type="EMBL" id="DXBU01000059">
    <property type="protein sequence ID" value="HIZ22056.1"/>
    <property type="molecule type" value="Genomic_DNA"/>
</dbReference>
<dbReference type="SUPFAM" id="SSF56601">
    <property type="entry name" value="beta-lactamase/transpeptidase-like"/>
    <property type="match status" value="1"/>
</dbReference>
<dbReference type="AlphaFoldDB" id="A0A9D2DRK0"/>
<dbReference type="Gene3D" id="3.40.710.10">
    <property type="entry name" value="DD-peptidase/beta-lactamase superfamily"/>
    <property type="match status" value="1"/>
</dbReference>
<comment type="caution">
    <text evidence="2">The sequence shown here is derived from an EMBL/GenBank/DDBJ whole genome shotgun (WGS) entry which is preliminary data.</text>
</comment>
<reference evidence="2" key="1">
    <citation type="journal article" date="2021" name="PeerJ">
        <title>Extensive microbial diversity within the chicken gut microbiome revealed by metagenomics and culture.</title>
        <authorList>
            <person name="Gilroy R."/>
            <person name="Ravi A."/>
            <person name="Getino M."/>
            <person name="Pursley I."/>
            <person name="Horton D.L."/>
            <person name="Alikhan N.F."/>
            <person name="Baker D."/>
            <person name="Gharbi K."/>
            <person name="Hall N."/>
            <person name="Watson M."/>
            <person name="Adriaenssens E.M."/>
            <person name="Foster-Nyarko E."/>
            <person name="Jarju S."/>
            <person name="Secka A."/>
            <person name="Antonio M."/>
            <person name="Oren A."/>
            <person name="Chaudhuri R.R."/>
            <person name="La Ragione R."/>
            <person name="Hildebrand F."/>
            <person name="Pallen M.J."/>
        </authorList>
    </citation>
    <scope>NUCLEOTIDE SEQUENCE</scope>
    <source>
        <strain evidence="2">14324</strain>
    </source>
</reference>
<sequence length="391" mass="43554">MNEKTKERCRELLKEAVAGGVTAGAVMLVRRKNEEVFYTEYGYQNLEEKKPIKRNHIFRLYSMSKPITGAAAMILMEQGKLDLAQPVAEILPGYEKVMVEENGMLRPAKKPLTVHHLLNMASGLTYGEEETKAGGMTQQYIQECMEKLDTPQAVTTEEFASHMGSIPLSFEPDSSWHYGLSADILGAVIEKVSGMRLGEFLETCLFAPLGMKDTGFWVPKQKQSRLADAYESVGNGKMAPYRGNHLMISYRMAKPPAFESGGAGLVSTIDDYARFAQMLLNGGSLEGVRVMSERTARFFTTGKLLPVQQKAMEQWTGLEGYTYSHLIRRCIDPGRTSGLSCEGEYGWDSYLGSYFANFPGEDMTLLIMQQKKDAGTIPLVRKLRNVLLSGE</sequence>
<dbReference type="InterPro" id="IPR050789">
    <property type="entry name" value="Diverse_Enzym_Activities"/>
</dbReference>
<proteinExistence type="predicted"/>
<dbReference type="Pfam" id="PF00144">
    <property type="entry name" value="Beta-lactamase"/>
    <property type="match status" value="1"/>
</dbReference>
<evidence type="ECO:0000313" key="3">
    <source>
        <dbReference type="Proteomes" id="UP000824041"/>
    </source>
</evidence>
<evidence type="ECO:0000313" key="2">
    <source>
        <dbReference type="EMBL" id="HIZ22056.1"/>
    </source>
</evidence>
<reference evidence="2" key="2">
    <citation type="submission" date="2021-04" db="EMBL/GenBank/DDBJ databases">
        <authorList>
            <person name="Gilroy R."/>
        </authorList>
    </citation>
    <scope>NUCLEOTIDE SEQUENCE</scope>
    <source>
        <strain evidence="2">14324</strain>
    </source>
</reference>
<dbReference type="PANTHER" id="PTHR43283">
    <property type="entry name" value="BETA-LACTAMASE-RELATED"/>
    <property type="match status" value="1"/>
</dbReference>